<dbReference type="EMBL" id="FTOH01000002">
    <property type="protein sequence ID" value="SIS55131.1"/>
    <property type="molecule type" value="Genomic_DNA"/>
</dbReference>
<dbReference type="AlphaFoldDB" id="A0A1N7K0Q8"/>
<sequence>MRKALIVIQAEQISDAKIEHLDTLIQKHYREHVGSEKLLTLWNTLPKGQAFTDYEDSRSSLITMECPNNFPQESRVAMLTSLERDWRTVTGQNPHQVMLALVEETLFADVFNSNKQRLSPIGRLCLVLKVFSSFVRARLTGSPISFNPNL</sequence>
<organism evidence="1 2">
    <name type="scientific">Thalassolituus maritimus</name>
    <dbReference type="NCBI Taxonomy" id="484498"/>
    <lineage>
        <taxon>Bacteria</taxon>
        <taxon>Pseudomonadati</taxon>
        <taxon>Pseudomonadota</taxon>
        <taxon>Gammaproteobacteria</taxon>
        <taxon>Oceanospirillales</taxon>
        <taxon>Oceanospirillaceae</taxon>
        <taxon>Thalassolituus</taxon>
    </lineage>
</organism>
<keyword evidence="2" id="KW-1185">Reference proteome</keyword>
<reference evidence="2" key="1">
    <citation type="submission" date="2017-01" db="EMBL/GenBank/DDBJ databases">
        <authorList>
            <person name="Varghese N."/>
            <person name="Submissions S."/>
        </authorList>
    </citation>
    <scope>NUCLEOTIDE SEQUENCE [LARGE SCALE GENOMIC DNA]</scope>
    <source>
        <strain evidence="2">DSM 24913</strain>
    </source>
</reference>
<proteinExistence type="predicted"/>
<evidence type="ECO:0008006" key="3">
    <source>
        <dbReference type="Google" id="ProtNLM"/>
    </source>
</evidence>
<dbReference type="OrthoDB" id="7063429at2"/>
<name>A0A1N7K0Q8_9GAMM</name>
<dbReference type="Proteomes" id="UP000185639">
    <property type="component" value="Unassembled WGS sequence"/>
</dbReference>
<protein>
    <recommendedName>
        <fullName evidence="3">Tautomerase enzyme</fullName>
    </recommendedName>
</protein>
<evidence type="ECO:0000313" key="1">
    <source>
        <dbReference type="EMBL" id="SIS55131.1"/>
    </source>
</evidence>
<accession>A0A1N7K0Q8</accession>
<dbReference type="STRING" id="484498.SAMN05421686_102276"/>
<evidence type="ECO:0000313" key="2">
    <source>
        <dbReference type="Proteomes" id="UP000185639"/>
    </source>
</evidence>
<gene>
    <name evidence="1" type="ORF">SAMN05421686_102276</name>
</gene>
<dbReference type="RefSeq" id="WP_076514408.1">
    <property type="nucleotide sequence ID" value="NZ_FTOH01000002.1"/>
</dbReference>